<protein>
    <recommendedName>
        <fullName evidence="3">Lipoprotein</fullName>
    </recommendedName>
</protein>
<name>A0A7G6VRY3_9SPHN</name>
<sequence>MERGASPRVMRGIVAACGALALSACFLTPGKFESELVLTSGGVFAFGYEGEITTMGLNRLAQMGAPQAFKAECADDGMEPRDCSAEEVEQQRSEWEAEQDEDAREKEQFVKMFGGMDPNDPEIAEKLVATLRKMRGWEAVSYRGEGIYDVRYRIEGVLTHSFLFPVLEDMPGMTHFVSVTPRSDGSVRVQAPGFGGEQAGMGQGLPMILAMGAMQEGGKDAAPIVLPDGQFAIRTNGQILTNNTEEGPAVEGDMKVLRWTVDESSRTAPTALIAL</sequence>
<dbReference type="RefSeq" id="WP_185883769.1">
    <property type="nucleotide sequence ID" value="NZ_CP060052.1"/>
</dbReference>
<evidence type="ECO:0000313" key="1">
    <source>
        <dbReference type="EMBL" id="QNE04498.1"/>
    </source>
</evidence>
<organism evidence="1 2">
    <name type="scientific">Croceicoccus marinus</name>
    <dbReference type="NCBI Taxonomy" id="450378"/>
    <lineage>
        <taxon>Bacteria</taxon>
        <taxon>Pseudomonadati</taxon>
        <taxon>Pseudomonadota</taxon>
        <taxon>Alphaproteobacteria</taxon>
        <taxon>Sphingomonadales</taxon>
        <taxon>Erythrobacteraceae</taxon>
        <taxon>Croceicoccus</taxon>
    </lineage>
</organism>
<dbReference type="PROSITE" id="PS51257">
    <property type="entry name" value="PROKAR_LIPOPROTEIN"/>
    <property type="match status" value="1"/>
</dbReference>
<accession>A0A7G6VRY3</accession>
<dbReference type="AlphaFoldDB" id="A0A7G6VRY3"/>
<gene>
    <name evidence="1" type="ORF">H4O24_11020</name>
</gene>
<evidence type="ECO:0008006" key="3">
    <source>
        <dbReference type="Google" id="ProtNLM"/>
    </source>
</evidence>
<reference evidence="1 2" key="1">
    <citation type="submission" date="2020-08" db="EMBL/GenBank/DDBJ databases">
        <authorList>
            <person name="Liu G."/>
            <person name="Sun C."/>
        </authorList>
    </citation>
    <scope>NUCLEOTIDE SEQUENCE [LARGE SCALE GENOMIC DNA]</scope>
    <source>
        <strain evidence="1 2">OT19</strain>
    </source>
</reference>
<proteinExistence type="predicted"/>
<dbReference type="EMBL" id="CP060052">
    <property type="protein sequence ID" value="QNE04498.1"/>
    <property type="molecule type" value="Genomic_DNA"/>
</dbReference>
<evidence type="ECO:0000313" key="2">
    <source>
        <dbReference type="Proteomes" id="UP000515297"/>
    </source>
</evidence>
<dbReference type="Proteomes" id="UP000515297">
    <property type="component" value="Chromosome"/>
</dbReference>